<reference evidence="2" key="1">
    <citation type="submission" date="2006-03" db="EMBL/GenBank/DDBJ databases">
        <authorList>
            <person name="Qin B."/>
            <person name="Lin S."/>
            <person name="Roe B.A."/>
        </authorList>
    </citation>
    <scope>NUCLEOTIDE SEQUENCE</scope>
</reference>
<feature type="region of interest" description="Disordered" evidence="1">
    <location>
        <begin position="1"/>
        <end position="40"/>
    </location>
</feature>
<reference evidence="2" key="2">
    <citation type="submission" date="2006-04" db="EMBL/GenBank/DDBJ databases">
        <authorList>
            <consortium name="The International Medicago Genome Annotation Group"/>
        </authorList>
    </citation>
    <scope>NUCLEOTIDE SEQUENCE</scope>
</reference>
<feature type="compositionally biased region" description="Polar residues" evidence="1">
    <location>
        <begin position="1"/>
        <end position="11"/>
    </location>
</feature>
<sequence>MVLVSHRTSSLVEVMDSRKRSRRGGQVEESDRDSRKRKTIQTLRSDSRRWRFYRMATPGGHPGSIDNFCTLNSTKKSINTFTKEKFGQSENFHTQIGLGILFSTLLTGSYILF</sequence>
<evidence type="ECO:0000256" key="1">
    <source>
        <dbReference type="SAM" id="MobiDB-lite"/>
    </source>
</evidence>
<proteinExistence type="predicted"/>
<gene>
    <name evidence="2" type="ORF">MtrDRAFT_AC147431g1v2</name>
</gene>
<protein>
    <submittedName>
        <fullName evidence="2">Uncharacterized protein</fullName>
    </submittedName>
</protein>
<evidence type="ECO:0000313" key="2">
    <source>
        <dbReference type="EMBL" id="ABE88128.1"/>
    </source>
</evidence>
<name>Q1S5H8_MEDTR</name>
<organism evidence="2">
    <name type="scientific">Medicago truncatula</name>
    <name type="common">Barrel medic</name>
    <name type="synonym">Medicago tribuloides</name>
    <dbReference type="NCBI Taxonomy" id="3880"/>
    <lineage>
        <taxon>Eukaryota</taxon>
        <taxon>Viridiplantae</taxon>
        <taxon>Streptophyta</taxon>
        <taxon>Embryophyta</taxon>
        <taxon>Tracheophyta</taxon>
        <taxon>Spermatophyta</taxon>
        <taxon>Magnoliopsida</taxon>
        <taxon>eudicotyledons</taxon>
        <taxon>Gunneridae</taxon>
        <taxon>Pentapetalae</taxon>
        <taxon>rosids</taxon>
        <taxon>fabids</taxon>
        <taxon>Fabales</taxon>
        <taxon>Fabaceae</taxon>
        <taxon>Papilionoideae</taxon>
        <taxon>50 kb inversion clade</taxon>
        <taxon>NPAAA clade</taxon>
        <taxon>Hologalegina</taxon>
        <taxon>IRL clade</taxon>
        <taxon>Trifolieae</taxon>
        <taxon>Medicago</taxon>
    </lineage>
</organism>
<accession>Q1S5H8</accession>
<dbReference type="EMBL" id="AC147431">
    <property type="protein sequence ID" value="ABE88128.1"/>
    <property type="molecule type" value="Genomic_DNA"/>
</dbReference>
<dbReference type="AlphaFoldDB" id="Q1S5H8"/>